<protein>
    <recommendedName>
        <fullName evidence="3">Methyltransferase type 11 domain-containing protein</fullName>
    </recommendedName>
</protein>
<sequence>MIEHIPSDDILNLLKGIYNSLTKDGIILIETINPKNKFAFNAFYTDPTHVRPITQEYLVFLLQWVGFKEVKIIYTGPLAYSLDERNDISRAYLVYAIIAMKS</sequence>
<dbReference type="Proteomes" id="UP000234329">
    <property type="component" value="Unassembled WGS sequence"/>
</dbReference>
<evidence type="ECO:0008006" key="3">
    <source>
        <dbReference type="Google" id="ProtNLM"/>
    </source>
</evidence>
<dbReference type="AlphaFoldDB" id="A0A2I1DJY3"/>
<evidence type="ECO:0000313" key="1">
    <source>
        <dbReference type="EMBL" id="PKY10180.1"/>
    </source>
</evidence>
<name>A0A2I1DJY3_9PROT</name>
<dbReference type="OrthoDB" id="9801609at2"/>
<organism evidence="1 2">
    <name type="scientific">Acidithiobacillus marinus</name>
    <dbReference type="NCBI Taxonomy" id="187490"/>
    <lineage>
        <taxon>Bacteria</taxon>
        <taxon>Pseudomonadati</taxon>
        <taxon>Pseudomonadota</taxon>
        <taxon>Acidithiobacillia</taxon>
        <taxon>Acidithiobacillales</taxon>
        <taxon>Acidithiobacillaceae</taxon>
        <taxon>Acidithiobacillus</taxon>
    </lineage>
</organism>
<dbReference type="RefSeq" id="WP_101538301.1">
    <property type="nucleotide sequence ID" value="NZ_MXAV01000040.1"/>
</dbReference>
<evidence type="ECO:0000313" key="2">
    <source>
        <dbReference type="Proteomes" id="UP000234329"/>
    </source>
</evidence>
<keyword evidence="2" id="KW-1185">Reference proteome</keyword>
<dbReference type="InParanoid" id="A0A2I1DJY3"/>
<proteinExistence type="predicted"/>
<accession>A0A2I1DJY3</accession>
<gene>
    <name evidence="1" type="ORF">B1757_10680</name>
</gene>
<reference evidence="1 2" key="1">
    <citation type="submission" date="2017-03" db="EMBL/GenBank/DDBJ databases">
        <title>Draft genime sequence of the acidophilic sulfur-oxidizing bacterium Acidithiobacillus sp. SH, isolated from seawater.</title>
        <authorList>
            <person name="Sharmin S."/>
            <person name="Tokuhisa M."/>
            <person name="Kanao T."/>
            <person name="Kamimura K."/>
        </authorList>
    </citation>
    <scope>NUCLEOTIDE SEQUENCE [LARGE SCALE GENOMIC DNA]</scope>
    <source>
        <strain evidence="1 2">SH</strain>
    </source>
</reference>
<comment type="caution">
    <text evidence="1">The sequence shown here is derived from an EMBL/GenBank/DDBJ whole genome shotgun (WGS) entry which is preliminary data.</text>
</comment>
<dbReference type="InterPro" id="IPR029063">
    <property type="entry name" value="SAM-dependent_MTases_sf"/>
</dbReference>
<dbReference type="EMBL" id="MXAV01000040">
    <property type="protein sequence ID" value="PKY10180.1"/>
    <property type="molecule type" value="Genomic_DNA"/>
</dbReference>
<dbReference type="SUPFAM" id="SSF53335">
    <property type="entry name" value="S-adenosyl-L-methionine-dependent methyltransferases"/>
    <property type="match status" value="1"/>
</dbReference>
<dbReference type="Gene3D" id="3.40.50.150">
    <property type="entry name" value="Vaccinia Virus protein VP39"/>
    <property type="match status" value="1"/>
</dbReference>